<evidence type="ECO:0000313" key="3">
    <source>
        <dbReference type="EMBL" id="RWR15873.1"/>
    </source>
</evidence>
<proteinExistence type="predicted"/>
<feature type="region of interest" description="Disordered" evidence="1">
    <location>
        <begin position="1"/>
        <end position="28"/>
    </location>
</feature>
<sequence>MHEPSSADPPSARGVGTAPVIPPGRSRPSRLVPFLVCGSTSGILFAVAAALRRGHDSVLIDLGAFCCLGACLSGVAAAIFGCVTLMRAIRARAAGAAL</sequence>
<keyword evidence="2" id="KW-0472">Membrane</keyword>
<organism evidence="3 4">
    <name type="scientific">Microbacterium enclense</name>
    <dbReference type="NCBI Taxonomy" id="993073"/>
    <lineage>
        <taxon>Bacteria</taxon>
        <taxon>Bacillati</taxon>
        <taxon>Actinomycetota</taxon>
        <taxon>Actinomycetes</taxon>
        <taxon>Micrococcales</taxon>
        <taxon>Microbacteriaceae</taxon>
        <taxon>Microbacterium</taxon>
    </lineage>
</organism>
<dbReference type="Proteomes" id="UP000285970">
    <property type="component" value="Unassembled WGS sequence"/>
</dbReference>
<feature type="transmembrane region" description="Helical" evidence="2">
    <location>
        <begin position="62"/>
        <end position="83"/>
    </location>
</feature>
<keyword evidence="2" id="KW-0812">Transmembrane</keyword>
<feature type="transmembrane region" description="Helical" evidence="2">
    <location>
        <begin position="31"/>
        <end position="50"/>
    </location>
</feature>
<comment type="caution">
    <text evidence="3">The sequence shown here is derived from an EMBL/GenBank/DDBJ whole genome shotgun (WGS) entry which is preliminary data.</text>
</comment>
<dbReference type="EMBL" id="RBZY01000077">
    <property type="protein sequence ID" value="RWR15873.1"/>
    <property type="molecule type" value="Genomic_DNA"/>
</dbReference>
<reference evidence="3 4" key="1">
    <citation type="journal article" date="2018" name="Front. Microbiol.">
        <title>Novel Insights Into Bacterial Dimethylsulfoniopropionate Catabolism in the East China Sea.</title>
        <authorList>
            <person name="Liu J."/>
            <person name="Liu J."/>
            <person name="Zhang S.H."/>
            <person name="Liang J."/>
            <person name="Lin H."/>
            <person name="Song D."/>
            <person name="Yang G.P."/>
            <person name="Todd J.D."/>
            <person name="Zhang X.H."/>
        </authorList>
    </citation>
    <scope>NUCLEOTIDE SEQUENCE [LARGE SCALE GENOMIC DNA]</scope>
    <source>
        <strain evidence="3 4">ZYFD042</strain>
    </source>
</reference>
<evidence type="ECO:0000313" key="4">
    <source>
        <dbReference type="Proteomes" id="UP000285970"/>
    </source>
</evidence>
<keyword evidence="2" id="KW-1133">Transmembrane helix</keyword>
<dbReference type="RefSeq" id="WP_128218881.1">
    <property type="nucleotide sequence ID" value="NZ_RBZY01000077.1"/>
</dbReference>
<evidence type="ECO:0000256" key="2">
    <source>
        <dbReference type="SAM" id="Phobius"/>
    </source>
</evidence>
<dbReference type="AlphaFoldDB" id="A0A3S3P227"/>
<name>A0A3S3P227_9MICO</name>
<evidence type="ECO:0000256" key="1">
    <source>
        <dbReference type="SAM" id="MobiDB-lite"/>
    </source>
</evidence>
<dbReference type="OrthoDB" id="5084051at2"/>
<gene>
    <name evidence="3" type="ORF">D8Y23_15015</name>
</gene>
<accession>A0A3S3P227</accession>
<protein>
    <submittedName>
        <fullName evidence="3">Uncharacterized protein</fullName>
    </submittedName>
</protein>